<dbReference type="KEGG" id="nhy:JQS43_03160"/>
<keyword evidence="1" id="KW-0472">Membrane</keyword>
<name>A0A895YJ32_9ACTN</name>
<keyword evidence="1" id="KW-1133">Transmembrane helix</keyword>
<protein>
    <submittedName>
        <fullName evidence="2">DUF1269 domain-containing protein</fullName>
    </submittedName>
</protein>
<keyword evidence="3" id="KW-1185">Reference proteome</keyword>
<evidence type="ECO:0000256" key="1">
    <source>
        <dbReference type="SAM" id="Phobius"/>
    </source>
</evidence>
<sequence length="219" mass="23828">MAESALVALLRGRQDSPSVAVAQRFPHHPAITRRGGITSRYQGEVCDMAHNDEVFLYLGVYDDPAVAEEAYEAVKQLHQEGIIGSYDAAEVIRHDHSVKVHKREKPTQHGAWTGLVAGGVIGLLFPPALIGGAALAAGGAVAGGVIGHLWRGLSRSDLKELGEELDQGQAALIVVAKDRIDEQIDKAYRRARRSARKQLHVDLDQMQREVENAFAESTR</sequence>
<organism evidence="2 3">
    <name type="scientific">Natronosporangium hydrolyticum</name>
    <dbReference type="NCBI Taxonomy" id="2811111"/>
    <lineage>
        <taxon>Bacteria</taxon>
        <taxon>Bacillati</taxon>
        <taxon>Actinomycetota</taxon>
        <taxon>Actinomycetes</taxon>
        <taxon>Micromonosporales</taxon>
        <taxon>Micromonosporaceae</taxon>
        <taxon>Natronosporangium</taxon>
    </lineage>
</organism>
<reference evidence="2" key="1">
    <citation type="submission" date="2021-02" db="EMBL/GenBank/DDBJ databases">
        <title>Natrosporangium hydrolyticum gen. nov., sp. nov, a haloalkaliphilic actinobacterium from a soda solonchak soil.</title>
        <authorList>
            <person name="Sorokin D.Y."/>
            <person name="Khijniak T.V."/>
            <person name="Zakharycheva A.P."/>
            <person name="Boueva O.V."/>
            <person name="Ariskina E.V."/>
            <person name="Hahnke R.L."/>
            <person name="Bunk B."/>
            <person name="Sproer C."/>
            <person name="Schumann P."/>
            <person name="Evtushenko L.I."/>
            <person name="Kublanov I.V."/>
        </authorList>
    </citation>
    <scope>NUCLEOTIDE SEQUENCE</scope>
    <source>
        <strain evidence="2">DSM 106523</strain>
    </source>
</reference>
<keyword evidence="1" id="KW-0812">Transmembrane</keyword>
<dbReference type="AlphaFoldDB" id="A0A895YJ32"/>
<dbReference type="Pfam" id="PF06897">
    <property type="entry name" value="DUF1269"/>
    <property type="match status" value="1"/>
</dbReference>
<feature type="transmembrane region" description="Helical" evidence="1">
    <location>
        <begin position="132"/>
        <end position="150"/>
    </location>
</feature>
<accession>A0A895YJ32</accession>
<dbReference type="InterPro" id="IPR009200">
    <property type="entry name" value="DUF1269_membrane"/>
</dbReference>
<evidence type="ECO:0000313" key="3">
    <source>
        <dbReference type="Proteomes" id="UP000662857"/>
    </source>
</evidence>
<gene>
    <name evidence="2" type="ORF">JQS43_03160</name>
</gene>
<evidence type="ECO:0000313" key="2">
    <source>
        <dbReference type="EMBL" id="QSB15373.1"/>
    </source>
</evidence>
<dbReference type="Proteomes" id="UP000662857">
    <property type="component" value="Chromosome"/>
</dbReference>
<dbReference type="RefSeq" id="WP_239677555.1">
    <property type="nucleotide sequence ID" value="NZ_CP070499.1"/>
</dbReference>
<dbReference type="EMBL" id="CP070499">
    <property type="protein sequence ID" value="QSB15373.1"/>
    <property type="molecule type" value="Genomic_DNA"/>
</dbReference>
<proteinExistence type="predicted"/>